<comment type="caution">
    <text evidence="2">The sequence shown here is derived from an EMBL/GenBank/DDBJ whole genome shotgun (WGS) entry which is preliminary data.</text>
</comment>
<keyword evidence="3" id="KW-1185">Reference proteome</keyword>
<feature type="transmembrane region" description="Helical" evidence="1">
    <location>
        <begin position="27"/>
        <end position="46"/>
    </location>
</feature>
<keyword evidence="1" id="KW-1133">Transmembrane helix</keyword>
<evidence type="ECO:0000313" key="3">
    <source>
        <dbReference type="Proteomes" id="UP001454036"/>
    </source>
</evidence>
<gene>
    <name evidence="2" type="ORF">LIER_23174</name>
</gene>
<evidence type="ECO:0000313" key="2">
    <source>
        <dbReference type="EMBL" id="GAA0168462.1"/>
    </source>
</evidence>
<name>A0AAV3R237_LITER</name>
<organism evidence="2 3">
    <name type="scientific">Lithospermum erythrorhizon</name>
    <name type="common">Purple gromwell</name>
    <name type="synonym">Lithospermum officinale var. erythrorhizon</name>
    <dbReference type="NCBI Taxonomy" id="34254"/>
    <lineage>
        <taxon>Eukaryota</taxon>
        <taxon>Viridiplantae</taxon>
        <taxon>Streptophyta</taxon>
        <taxon>Embryophyta</taxon>
        <taxon>Tracheophyta</taxon>
        <taxon>Spermatophyta</taxon>
        <taxon>Magnoliopsida</taxon>
        <taxon>eudicotyledons</taxon>
        <taxon>Gunneridae</taxon>
        <taxon>Pentapetalae</taxon>
        <taxon>asterids</taxon>
        <taxon>lamiids</taxon>
        <taxon>Boraginales</taxon>
        <taxon>Boraginaceae</taxon>
        <taxon>Boraginoideae</taxon>
        <taxon>Lithospermeae</taxon>
        <taxon>Lithospermum</taxon>
    </lineage>
</organism>
<protein>
    <submittedName>
        <fullName evidence="2">Uncharacterized protein</fullName>
    </submittedName>
</protein>
<keyword evidence="1" id="KW-0472">Membrane</keyword>
<accession>A0AAV3R237</accession>
<evidence type="ECO:0000256" key="1">
    <source>
        <dbReference type="SAM" id="Phobius"/>
    </source>
</evidence>
<sequence>MSFRRKLTPCSNMQTPYQNKPLIPKVAILYIPGLDAALYLSHIKLLRSLKSMRHPKGCFSSKYISYGIQTIDTLLTCKVKRKRVATEPISKEVPCTSKWPLAVASAQKGGPANSRLSILLFDNIIKGLLRITTDSSTRMPDPEDSSQDPLSWIPFLVTYYTLTAGELEENVFVLS</sequence>
<dbReference type="Proteomes" id="UP001454036">
    <property type="component" value="Unassembled WGS sequence"/>
</dbReference>
<reference evidence="2 3" key="1">
    <citation type="submission" date="2024-01" db="EMBL/GenBank/DDBJ databases">
        <title>The complete chloroplast genome sequence of Lithospermum erythrorhizon: insights into the phylogenetic relationship among Boraginaceae species and the maternal lineages of purple gromwells.</title>
        <authorList>
            <person name="Okada T."/>
            <person name="Watanabe K."/>
        </authorList>
    </citation>
    <scope>NUCLEOTIDE SEQUENCE [LARGE SCALE GENOMIC DNA]</scope>
</reference>
<dbReference type="EMBL" id="BAABME010006476">
    <property type="protein sequence ID" value="GAA0168462.1"/>
    <property type="molecule type" value="Genomic_DNA"/>
</dbReference>
<dbReference type="AlphaFoldDB" id="A0AAV3R237"/>
<keyword evidence="1" id="KW-0812">Transmembrane</keyword>
<proteinExistence type="predicted"/>